<feature type="region of interest" description="Disordered" evidence="1">
    <location>
        <begin position="157"/>
        <end position="216"/>
    </location>
</feature>
<reference evidence="3" key="1">
    <citation type="journal article" date="2016" name="Nat. Biotechnol.">
        <title>Sequencing wild and cultivated cassava and related species reveals extensive interspecific hybridization and genetic diversity.</title>
        <authorList>
            <person name="Bredeson J.V."/>
            <person name="Lyons J.B."/>
            <person name="Prochnik S.E."/>
            <person name="Wu G.A."/>
            <person name="Ha C.M."/>
            <person name="Edsinger-Gonzales E."/>
            <person name="Grimwood J."/>
            <person name="Schmutz J."/>
            <person name="Rabbi I.Y."/>
            <person name="Egesi C."/>
            <person name="Nauluvula P."/>
            <person name="Lebot V."/>
            <person name="Ndunguru J."/>
            <person name="Mkamilo G."/>
            <person name="Bart R.S."/>
            <person name="Setter T.L."/>
            <person name="Gleadow R.M."/>
            <person name="Kulakow P."/>
            <person name="Ferguson M.E."/>
            <person name="Rounsley S."/>
            <person name="Rokhsar D.S."/>
        </authorList>
    </citation>
    <scope>NUCLEOTIDE SEQUENCE [LARGE SCALE GENOMIC DNA]</scope>
    <source>
        <strain evidence="3">cv. AM560-2</strain>
    </source>
</reference>
<dbReference type="GO" id="GO:0009535">
    <property type="term" value="C:chloroplast thylakoid membrane"/>
    <property type="evidence" value="ECO:0000318"/>
    <property type="project" value="GO_Central"/>
</dbReference>
<dbReference type="EMBL" id="CM004399">
    <property type="protein sequence ID" value="OAY32772.1"/>
    <property type="molecule type" value="Genomic_DNA"/>
</dbReference>
<dbReference type="AlphaFoldDB" id="A0A2C9UNK0"/>
<dbReference type="PANTHER" id="PTHR35745">
    <property type="entry name" value="BNACNNG14650D PROTEIN"/>
    <property type="match status" value="1"/>
</dbReference>
<dbReference type="GO" id="GO:0010027">
    <property type="term" value="P:thylakoid membrane organization"/>
    <property type="evidence" value="ECO:0007669"/>
    <property type="project" value="InterPro"/>
</dbReference>
<name>A0A2C9UNK0_MANES</name>
<dbReference type="STRING" id="3983.A0A2C9UNK0"/>
<sequence>MSGVLASSSFSFSSLHSNNHNPIFSYRLYPLNPEIPSLPVAKLKKQLGFRFETPTRQPHGISVRCNSSTRPGGPGSGDNESRSVMDAFFLGKALAEAVNERIESTVGEFLSAIGRLQAEQQRQIQDFQVDVLERAKKAKESAAREAMEAQGLVPNATAVDLKSGNNGVNSETSSTTTNVATPANSSSSSNSTVVTPAETGRGPAAKGPAFGVTDDD</sequence>
<organism evidence="2 3">
    <name type="scientific">Manihot esculenta</name>
    <name type="common">Cassava</name>
    <name type="synonym">Jatropha manihot</name>
    <dbReference type="NCBI Taxonomy" id="3983"/>
    <lineage>
        <taxon>Eukaryota</taxon>
        <taxon>Viridiplantae</taxon>
        <taxon>Streptophyta</taxon>
        <taxon>Embryophyta</taxon>
        <taxon>Tracheophyta</taxon>
        <taxon>Spermatophyta</taxon>
        <taxon>Magnoliopsida</taxon>
        <taxon>eudicotyledons</taxon>
        <taxon>Gunneridae</taxon>
        <taxon>Pentapetalae</taxon>
        <taxon>rosids</taxon>
        <taxon>fabids</taxon>
        <taxon>Malpighiales</taxon>
        <taxon>Euphorbiaceae</taxon>
        <taxon>Crotonoideae</taxon>
        <taxon>Manihoteae</taxon>
        <taxon>Manihot</taxon>
    </lineage>
</organism>
<dbReference type="PANTHER" id="PTHR35745:SF1">
    <property type="entry name" value="OS04G0513000 PROTEIN"/>
    <property type="match status" value="1"/>
</dbReference>
<dbReference type="Pfam" id="PF20711">
    <property type="entry name" value="DUF6825"/>
    <property type="match status" value="1"/>
</dbReference>
<protein>
    <submittedName>
        <fullName evidence="2">Uncharacterized protein</fullName>
    </submittedName>
</protein>
<accession>A0A2C9UNK0</accession>
<feature type="region of interest" description="Disordered" evidence="1">
    <location>
        <begin position="58"/>
        <end position="81"/>
    </location>
</feature>
<dbReference type="OMA" id="INLRCNS"/>
<dbReference type="OrthoDB" id="532061at2759"/>
<evidence type="ECO:0000256" key="1">
    <source>
        <dbReference type="SAM" id="MobiDB-lite"/>
    </source>
</evidence>
<dbReference type="Gramene" id="Manes.13G044700.3.v8.1">
    <property type="protein sequence ID" value="Manes.13G044700.3.v8.1.CDS"/>
    <property type="gene ID" value="Manes.13G044700.v8.1"/>
</dbReference>
<keyword evidence="3" id="KW-1185">Reference proteome</keyword>
<evidence type="ECO:0000313" key="2">
    <source>
        <dbReference type="EMBL" id="OAY32772.1"/>
    </source>
</evidence>
<gene>
    <name evidence="2" type="ORF">MANES_13G044700v8</name>
</gene>
<dbReference type="InterPro" id="IPR040003">
    <property type="entry name" value="PG18-like"/>
</dbReference>
<evidence type="ECO:0000313" key="3">
    <source>
        <dbReference type="Proteomes" id="UP000091857"/>
    </source>
</evidence>
<proteinExistence type="predicted"/>
<feature type="compositionally biased region" description="Low complexity" evidence="1">
    <location>
        <begin position="163"/>
        <end position="196"/>
    </location>
</feature>
<comment type="caution">
    <text evidence="2">The sequence shown here is derived from an EMBL/GenBank/DDBJ whole genome shotgun (WGS) entry which is preliminary data.</text>
</comment>
<dbReference type="Proteomes" id="UP000091857">
    <property type="component" value="Chromosome 13"/>
</dbReference>